<name>A0AAE5VML4_9HYPH</name>
<dbReference type="EMBL" id="NXEJ01000011">
    <property type="protein sequence ID" value="POO49160.1"/>
    <property type="molecule type" value="Genomic_DNA"/>
</dbReference>
<protein>
    <submittedName>
        <fullName evidence="1">Uncharacterized protein</fullName>
    </submittedName>
</protein>
<comment type="caution">
    <text evidence="1">The sequence shown here is derived from an EMBL/GenBank/DDBJ whole genome shotgun (WGS) entry which is preliminary data.</text>
</comment>
<evidence type="ECO:0000313" key="1">
    <source>
        <dbReference type="EMBL" id="POO49160.1"/>
    </source>
</evidence>
<reference evidence="1 2" key="1">
    <citation type="journal article" date="2018" name="Syst. Appl. Microbiol.">
        <title>Agrobacterium rosae sp. nov., isolated from galls on different agricultural crops.</title>
        <authorList>
            <person name="Kuzmanovic N."/>
            <person name="Pulawska J."/>
            <person name="Smalla K."/>
            <person name="Nesme X."/>
        </authorList>
    </citation>
    <scope>NUCLEOTIDE SEQUENCE [LARGE SCALE GENOMIC DNA]</scope>
    <source>
        <strain evidence="1 2">NCPPB 1650</strain>
    </source>
</reference>
<dbReference type="AlphaFoldDB" id="A0AAE5VML4"/>
<gene>
    <name evidence="1" type="ORF">CPJ18_22180</name>
</gene>
<dbReference type="Proteomes" id="UP000237447">
    <property type="component" value="Unassembled WGS sequence"/>
</dbReference>
<proteinExistence type="predicted"/>
<evidence type="ECO:0000313" key="2">
    <source>
        <dbReference type="Proteomes" id="UP000237447"/>
    </source>
</evidence>
<organism evidence="1 2">
    <name type="scientific">Agrobacterium rosae</name>
    <dbReference type="NCBI Taxonomy" id="1972867"/>
    <lineage>
        <taxon>Bacteria</taxon>
        <taxon>Pseudomonadati</taxon>
        <taxon>Pseudomonadota</taxon>
        <taxon>Alphaproteobacteria</taxon>
        <taxon>Hyphomicrobiales</taxon>
        <taxon>Rhizobiaceae</taxon>
        <taxon>Rhizobium/Agrobacterium group</taxon>
        <taxon>Agrobacterium</taxon>
    </lineage>
</organism>
<dbReference type="GeneID" id="86882024"/>
<dbReference type="RefSeq" id="WP_103660068.1">
    <property type="nucleotide sequence ID" value="NZ_NXEJ01000011.1"/>
</dbReference>
<sequence>MNTEINYSRSALGFSNSTNSDNKSLYYCYRNILQRCNNPNHPRYHDYGGRGIKCSFATFIEFYEELGLRPSPDHSVDRIDNDLGYVPGNLRWATPLEQAQNRRPHKNYRTLH</sequence>
<accession>A0AAE5VML4</accession>